<evidence type="ECO:0000256" key="3">
    <source>
        <dbReference type="ARBA" id="ARBA00022692"/>
    </source>
</evidence>
<evidence type="ECO:0000256" key="1">
    <source>
        <dbReference type="ARBA" id="ARBA00004141"/>
    </source>
</evidence>
<dbReference type="AlphaFoldDB" id="A0A9N9FT94"/>
<feature type="transmembrane region" description="Helical" evidence="6">
    <location>
        <begin position="67"/>
        <end position="87"/>
    </location>
</feature>
<feature type="transmembrane region" description="Helical" evidence="6">
    <location>
        <begin position="143"/>
        <end position="172"/>
    </location>
</feature>
<dbReference type="GO" id="GO:0140359">
    <property type="term" value="F:ABC-type transporter activity"/>
    <property type="evidence" value="ECO:0007669"/>
    <property type="project" value="InterPro"/>
</dbReference>
<feature type="domain" description="ABC-2 type transporter transmembrane" evidence="7">
    <location>
        <begin position="43"/>
        <end position="153"/>
    </location>
</feature>
<comment type="subcellular location">
    <subcellularLocation>
        <location evidence="1">Membrane</location>
        <topology evidence="1">Multi-pass membrane protein</topology>
    </subcellularLocation>
</comment>
<dbReference type="EMBL" id="CAJVPV010003815">
    <property type="protein sequence ID" value="CAG8560526.1"/>
    <property type="molecule type" value="Genomic_DNA"/>
</dbReference>
<comment type="caution">
    <text evidence="8">The sequence shown here is derived from an EMBL/GenBank/DDBJ whole genome shotgun (WGS) entry which is preliminary data.</text>
</comment>
<dbReference type="PANTHER" id="PTHR48041:SF91">
    <property type="entry name" value="ABC TRANSPORTER G FAMILY MEMBER 28"/>
    <property type="match status" value="1"/>
</dbReference>
<feature type="non-terminal residue" evidence="8">
    <location>
        <position position="1"/>
    </location>
</feature>
<feature type="transmembrane region" description="Helical" evidence="6">
    <location>
        <begin position="116"/>
        <end position="136"/>
    </location>
</feature>
<proteinExistence type="predicted"/>
<evidence type="ECO:0000256" key="4">
    <source>
        <dbReference type="ARBA" id="ARBA00022989"/>
    </source>
</evidence>
<dbReference type="InterPro" id="IPR050352">
    <property type="entry name" value="ABCG_transporters"/>
</dbReference>
<evidence type="ECO:0000256" key="2">
    <source>
        <dbReference type="ARBA" id="ARBA00022448"/>
    </source>
</evidence>
<sequence length="195" mass="22332">DKPTLDLNSVTLFEMCIILKSIAYQQELMIIAIIHSPSPQLFNIFDDFMLLGKGGMIIYFADRLQNILIFMMLGVTFCGINTETITFGYEKVMYLRDMAAGIRTVLYFLAKVVTDIPQILLTSLMYSLALILFYAYQALFYKVYLIVLLCYMATWEKLGLAAKGLALVYGLILNDATSRLELVMSDNTYKFLRWL</sequence>
<feature type="non-terminal residue" evidence="8">
    <location>
        <position position="195"/>
    </location>
</feature>
<accession>A0A9N9FT94</accession>
<dbReference type="Pfam" id="PF01061">
    <property type="entry name" value="ABC2_membrane"/>
    <property type="match status" value="1"/>
</dbReference>
<evidence type="ECO:0000313" key="9">
    <source>
        <dbReference type="Proteomes" id="UP000789342"/>
    </source>
</evidence>
<organism evidence="8 9">
    <name type="scientific">Acaulospora morrowiae</name>
    <dbReference type="NCBI Taxonomy" id="94023"/>
    <lineage>
        <taxon>Eukaryota</taxon>
        <taxon>Fungi</taxon>
        <taxon>Fungi incertae sedis</taxon>
        <taxon>Mucoromycota</taxon>
        <taxon>Glomeromycotina</taxon>
        <taxon>Glomeromycetes</taxon>
        <taxon>Diversisporales</taxon>
        <taxon>Acaulosporaceae</taxon>
        <taxon>Acaulospora</taxon>
    </lineage>
</organism>
<dbReference type="OrthoDB" id="66620at2759"/>
<protein>
    <submittedName>
        <fullName evidence="8">16790_t:CDS:1</fullName>
    </submittedName>
</protein>
<evidence type="ECO:0000313" key="8">
    <source>
        <dbReference type="EMBL" id="CAG8560526.1"/>
    </source>
</evidence>
<dbReference type="Proteomes" id="UP000789342">
    <property type="component" value="Unassembled WGS sequence"/>
</dbReference>
<gene>
    <name evidence="8" type="ORF">AMORRO_LOCUS5997</name>
</gene>
<keyword evidence="9" id="KW-1185">Reference proteome</keyword>
<dbReference type="GO" id="GO:0016020">
    <property type="term" value="C:membrane"/>
    <property type="evidence" value="ECO:0007669"/>
    <property type="project" value="UniProtKB-SubCell"/>
</dbReference>
<evidence type="ECO:0000259" key="7">
    <source>
        <dbReference type="Pfam" id="PF01061"/>
    </source>
</evidence>
<evidence type="ECO:0000256" key="6">
    <source>
        <dbReference type="SAM" id="Phobius"/>
    </source>
</evidence>
<keyword evidence="3 6" id="KW-0812">Transmembrane</keyword>
<keyword evidence="2" id="KW-0813">Transport</keyword>
<dbReference type="InterPro" id="IPR013525">
    <property type="entry name" value="ABC2_TM"/>
</dbReference>
<dbReference type="PANTHER" id="PTHR48041">
    <property type="entry name" value="ABC TRANSPORTER G FAMILY MEMBER 28"/>
    <property type="match status" value="1"/>
</dbReference>
<evidence type="ECO:0000256" key="5">
    <source>
        <dbReference type="ARBA" id="ARBA00023136"/>
    </source>
</evidence>
<keyword evidence="5 6" id="KW-0472">Membrane</keyword>
<name>A0A9N9FT94_9GLOM</name>
<reference evidence="8" key="1">
    <citation type="submission" date="2021-06" db="EMBL/GenBank/DDBJ databases">
        <authorList>
            <person name="Kallberg Y."/>
            <person name="Tangrot J."/>
            <person name="Rosling A."/>
        </authorList>
    </citation>
    <scope>NUCLEOTIDE SEQUENCE</scope>
    <source>
        <strain evidence="8">CL551</strain>
    </source>
</reference>
<keyword evidence="4 6" id="KW-1133">Transmembrane helix</keyword>